<dbReference type="PANTHER" id="PTHR32011:SF6">
    <property type="entry name" value="KNR4_SMI1-LIKE DOMAIN-CONTAINING PROTEIN"/>
    <property type="match status" value="1"/>
</dbReference>
<reference evidence="2 3" key="1">
    <citation type="journal article" date="2013" name="Nat. Genet.">
        <title>The high-quality draft genome of peach (Prunus persica) identifies unique patterns of genetic diversity, domestication and genome evolution.</title>
        <authorList>
            <consortium name="International Peach Genome Initiative"/>
            <person name="Verde I."/>
            <person name="Abbott A.G."/>
            <person name="Scalabrin S."/>
            <person name="Jung S."/>
            <person name="Shu S."/>
            <person name="Marroni F."/>
            <person name="Zhebentyayeva T."/>
            <person name="Dettori M.T."/>
            <person name="Grimwood J."/>
            <person name="Cattonaro F."/>
            <person name="Zuccolo A."/>
            <person name="Rossini L."/>
            <person name="Jenkins J."/>
            <person name="Vendramin E."/>
            <person name="Meisel L.A."/>
            <person name="Decroocq V."/>
            <person name="Sosinski B."/>
            <person name="Prochnik S."/>
            <person name="Mitros T."/>
            <person name="Policriti A."/>
            <person name="Cipriani G."/>
            <person name="Dondini L."/>
            <person name="Ficklin S."/>
            <person name="Goodstein D.M."/>
            <person name="Xuan P."/>
            <person name="Del Fabbro C."/>
            <person name="Aramini V."/>
            <person name="Copetti D."/>
            <person name="Gonzalez S."/>
            <person name="Horner D.S."/>
            <person name="Falchi R."/>
            <person name="Lucas S."/>
            <person name="Mica E."/>
            <person name="Maldonado J."/>
            <person name="Lazzari B."/>
            <person name="Bielenberg D."/>
            <person name="Pirona R."/>
            <person name="Miculan M."/>
            <person name="Barakat A."/>
            <person name="Testolin R."/>
            <person name="Stella A."/>
            <person name="Tartarini S."/>
            <person name="Tonutti P."/>
            <person name="Arus P."/>
            <person name="Orellana A."/>
            <person name="Wells C."/>
            <person name="Main D."/>
            <person name="Vizzotto G."/>
            <person name="Silva H."/>
            <person name="Salamini F."/>
            <person name="Schmutz J."/>
            <person name="Morgante M."/>
            <person name="Rokhsar D.S."/>
        </authorList>
    </citation>
    <scope>NUCLEOTIDE SEQUENCE [LARGE SCALE GENOMIC DNA]</scope>
    <source>
        <strain evidence="3">cv. Nemared</strain>
    </source>
</reference>
<organism evidence="2 3">
    <name type="scientific">Prunus persica</name>
    <name type="common">Peach</name>
    <name type="synonym">Amygdalus persica</name>
    <dbReference type="NCBI Taxonomy" id="3760"/>
    <lineage>
        <taxon>Eukaryota</taxon>
        <taxon>Viridiplantae</taxon>
        <taxon>Streptophyta</taxon>
        <taxon>Embryophyta</taxon>
        <taxon>Tracheophyta</taxon>
        <taxon>Spermatophyta</taxon>
        <taxon>Magnoliopsida</taxon>
        <taxon>eudicotyledons</taxon>
        <taxon>Gunneridae</taxon>
        <taxon>Pentapetalae</taxon>
        <taxon>rosids</taxon>
        <taxon>fabids</taxon>
        <taxon>Rosales</taxon>
        <taxon>Rosaceae</taxon>
        <taxon>Amygdaloideae</taxon>
        <taxon>Amygdaleae</taxon>
        <taxon>Prunus</taxon>
    </lineage>
</organism>
<dbReference type="eggNOG" id="ENOG502QU7Y">
    <property type="taxonomic scope" value="Eukaryota"/>
</dbReference>
<dbReference type="Gramene" id="ONI02654">
    <property type="protein sequence ID" value="ONI02654"/>
    <property type="gene ID" value="PRUPE_6G212900"/>
</dbReference>
<dbReference type="EMBL" id="CM007656">
    <property type="protein sequence ID" value="ONI02654.1"/>
    <property type="molecule type" value="Genomic_DNA"/>
</dbReference>
<evidence type="ECO:0008006" key="4">
    <source>
        <dbReference type="Google" id="ProtNLM"/>
    </source>
</evidence>
<dbReference type="AlphaFoldDB" id="A0A251NTM3"/>
<gene>
    <name evidence="2" type="ORF">PRUPE_6G212900</name>
</gene>
<evidence type="ECO:0000313" key="3">
    <source>
        <dbReference type="Proteomes" id="UP000006882"/>
    </source>
</evidence>
<sequence length="333" mass="36866">MAPTTTNNHTHSKPPKPNSIVTTTTKQPLVCFSFAAYAKSLINHLKSSPLNIPVEQGLTDPELASIEATFDFAFPPDLRAILQEGLPVGPTFPNWRSSSLQQLRILLSLPSFSVLRRVSGGSLWCQSWGAKPPPGDQDHAAVAKQLLEKAPVLVPVHRNCYVPSRPGVAGNPVLYVDAENVTVLSCDVTRFFCQEFGFAHVPVWAPKKTRRIDFWSEVVARGETSGWWSGDECLGGCLEEVFWRLREGGWAEEEVREMMMMDGCDGKIEKSGGLHLMGDSEDEAGVGWRVRLLSMVLSRGGWTREDIVDSLGLEDECLCDNWLVDPSSDYIHL</sequence>
<accession>A0A251NTM3</accession>
<proteinExistence type="predicted"/>
<evidence type="ECO:0000313" key="2">
    <source>
        <dbReference type="EMBL" id="ONI02654.1"/>
    </source>
</evidence>
<name>A0A251NTM3_PRUPE</name>
<dbReference type="OrthoDB" id="1921190at2759"/>
<keyword evidence="3" id="KW-1185">Reference proteome</keyword>
<protein>
    <recommendedName>
        <fullName evidence="4">Knr4/Smi1-like domain-containing protein</fullName>
    </recommendedName>
</protein>
<feature type="region of interest" description="Disordered" evidence="1">
    <location>
        <begin position="1"/>
        <end position="21"/>
    </location>
</feature>
<evidence type="ECO:0000256" key="1">
    <source>
        <dbReference type="SAM" id="MobiDB-lite"/>
    </source>
</evidence>
<dbReference type="Proteomes" id="UP000006882">
    <property type="component" value="Chromosome G6"/>
</dbReference>
<dbReference type="PANTHER" id="PTHR32011">
    <property type="entry name" value="OS08G0472400 PROTEIN"/>
    <property type="match status" value="1"/>
</dbReference>